<reference evidence="4" key="1">
    <citation type="submission" date="2016-10" db="EMBL/GenBank/DDBJ databases">
        <authorList>
            <person name="Varghese N."/>
            <person name="Submissions S."/>
        </authorList>
    </citation>
    <scope>NUCLEOTIDE SEQUENCE [LARGE SCALE GENOMIC DNA]</scope>
    <source>
        <strain evidence="4">FP5</strain>
    </source>
</reference>
<feature type="transmembrane region" description="Helical" evidence="1">
    <location>
        <begin position="38"/>
        <end position="56"/>
    </location>
</feature>
<protein>
    <recommendedName>
        <fullName evidence="2">DUF4396 domain-containing protein</fullName>
    </recommendedName>
</protein>
<evidence type="ECO:0000259" key="2">
    <source>
        <dbReference type="Pfam" id="PF14342"/>
    </source>
</evidence>
<feature type="transmembrane region" description="Helical" evidence="1">
    <location>
        <begin position="189"/>
        <end position="207"/>
    </location>
</feature>
<dbReference type="OrthoDB" id="510720at2"/>
<dbReference type="Proteomes" id="UP000198897">
    <property type="component" value="Unassembled WGS sequence"/>
</dbReference>
<proteinExistence type="predicted"/>
<sequence>MDTLTIISIIALAIGLVSSLVIIVDVTRYPQQMAIMNVVWPINGWFLGPIAIWTYFKWGRIKAKNIDREDNRGKEVQVFTSTSHCSAGCTLGDAVGVPFVALTGIAIAGSVLFAHYIVEFILAYIFGIIFQFFAIYPMNKKAGATSAIKEAVKADTLSLLAFEIGMFGWMAIVHFVLFTEPPKPSHVSYWFMMQIAMILGFLTSYPANRWLVKKGIKEAM</sequence>
<organism evidence="3 4">
    <name type="scientific">Halobacillus alkaliphilus</name>
    <dbReference type="NCBI Taxonomy" id="396056"/>
    <lineage>
        <taxon>Bacteria</taxon>
        <taxon>Bacillati</taxon>
        <taxon>Bacillota</taxon>
        <taxon>Bacilli</taxon>
        <taxon>Bacillales</taxon>
        <taxon>Bacillaceae</taxon>
        <taxon>Halobacillus</taxon>
    </lineage>
</organism>
<keyword evidence="4" id="KW-1185">Reference proteome</keyword>
<feature type="transmembrane region" description="Helical" evidence="1">
    <location>
        <begin position="113"/>
        <end position="136"/>
    </location>
</feature>
<evidence type="ECO:0000313" key="4">
    <source>
        <dbReference type="Proteomes" id="UP000198897"/>
    </source>
</evidence>
<dbReference type="AlphaFoldDB" id="A0A1I2NRB2"/>
<dbReference type="Pfam" id="PF14342">
    <property type="entry name" value="DUF4396"/>
    <property type="match status" value="1"/>
</dbReference>
<dbReference type="EMBL" id="FOOG01000021">
    <property type="protein sequence ID" value="SFG06454.1"/>
    <property type="molecule type" value="Genomic_DNA"/>
</dbReference>
<feature type="domain" description="DUF4396" evidence="2">
    <location>
        <begin position="77"/>
        <end position="217"/>
    </location>
</feature>
<dbReference type="RefSeq" id="WP_089752304.1">
    <property type="nucleotide sequence ID" value="NZ_FOOG01000021.1"/>
</dbReference>
<evidence type="ECO:0000313" key="3">
    <source>
        <dbReference type="EMBL" id="SFG06454.1"/>
    </source>
</evidence>
<keyword evidence="1" id="KW-1133">Transmembrane helix</keyword>
<accession>A0A1I2NRB2</accession>
<evidence type="ECO:0000256" key="1">
    <source>
        <dbReference type="SAM" id="Phobius"/>
    </source>
</evidence>
<feature type="transmembrane region" description="Helical" evidence="1">
    <location>
        <begin position="6"/>
        <end position="26"/>
    </location>
</feature>
<gene>
    <name evidence="3" type="ORF">SAMN05216353_12148</name>
</gene>
<keyword evidence="1" id="KW-0472">Membrane</keyword>
<name>A0A1I2NRB2_9BACI</name>
<dbReference type="InterPro" id="IPR025509">
    <property type="entry name" value="DUF4396"/>
</dbReference>
<feature type="transmembrane region" description="Helical" evidence="1">
    <location>
        <begin position="157"/>
        <end position="177"/>
    </location>
</feature>
<keyword evidence="1" id="KW-0812">Transmembrane</keyword>